<reference evidence="7 8" key="1">
    <citation type="submission" date="2024-02" db="EMBL/GenBank/DDBJ databases">
        <authorList>
            <person name="Vignale AGUSTIN F."/>
            <person name="Sosa J E."/>
            <person name="Modenutti C."/>
        </authorList>
    </citation>
    <scope>NUCLEOTIDE SEQUENCE [LARGE SCALE GENOMIC DNA]</scope>
</reference>
<keyword evidence="5 6" id="KW-0472">Membrane</keyword>
<comment type="caution">
    <text evidence="7">The sequence shown here is derived from an EMBL/GenBank/DDBJ whole genome shotgun (WGS) entry which is preliminary data.</text>
</comment>
<accession>A0ABC8R3S3</accession>
<dbReference type="AlphaFoldDB" id="A0ABC8R3S3"/>
<keyword evidence="2" id="KW-0479">Metal-binding</keyword>
<dbReference type="GO" id="GO:0016020">
    <property type="term" value="C:membrane"/>
    <property type="evidence" value="ECO:0007669"/>
    <property type="project" value="UniProtKB-SubCell"/>
</dbReference>
<keyword evidence="3" id="KW-0863">Zinc-finger</keyword>
<evidence type="ECO:0000313" key="7">
    <source>
        <dbReference type="EMBL" id="CAK9139651.1"/>
    </source>
</evidence>
<dbReference type="GO" id="GO:0008270">
    <property type="term" value="F:zinc ion binding"/>
    <property type="evidence" value="ECO:0007669"/>
    <property type="project" value="UniProtKB-KW"/>
</dbReference>
<evidence type="ECO:0000256" key="6">
    <source>
        <dbReference type="SAM" id="Phobius"/>
    </source>
</evidence>
<keyword evidence="8" id="KW-1185">Reference proteome</keyword>
<evidence type="ECO:0000256" key="3">
    <source>
        <dbReference type="ARBA" id="ARBA00022771"/>
    </source>
</evidence>
<evidence type="ECO:0000256" key="1">
    <source>
        <dbReference type="ARBA" id="ARBA00004370"/>
    </source>
</evidence>
<evidence type="ECO:0000313" key="8">
    <source>
        <dbReference type="Proteomes" id="UP001642360"/>
    </source>
</evidence>
<dbReference type="EMBL" id="CAUOFW020000978">
    <property type="protein sequence ID" value="CAK9139651.1"/>
    <property type="molecule type" value="Genomic_DNA"/>
</dbReference>
<dbReference type="PANTHER" id="PTHR46151:SF12">
    <property type="entry name" value="RING_U-BOX SUPERFAMILY PROTEIN"/>
    <property type="match status" value="1"/>
</dbReference>
<protein>
    <submittedName>
        <fullName evidence="7">Uncharacterized protein</fullName>
    </submittedName>
</protein>
<feature type="transmembrane region" description="Helical" evidence="6">
    <location>
        <begin position="79"/>
        <end position="99"/>
    </location>
</feature>
<feature type="transmembrane region" description="Helical" evidence="6">
    <location>
        <begin position="46"/>
        <end position="67"/>
    </location>
</feature>
<keyword evidence="6" id="KW-1133">Transmembrane helix</keyword>
<gene>
    <name evidence="7" type="ORF">ILEXP_LOCUS7047</name>
</gene>
<keyword evidence="4" id="KW-0862">Zinc</keyword>
<name>A0ABC8R3S3_9AQUA</name>
<dbReference type="Proteomes" id="UP001642360">
    <property type="component" value="Unassembled WGS sequence"/>
</dbReference>
<sequence>MLPFVWLASIENGLFRTKEAITLMVRAETGGFEAGFLFRLMQKASFALLTCIFALGGATVGTITGAIKGHTTETGLVRGAGVGFVAGAITAIQLMELMINGEQFSKVALLHSLVNGKIFMEWVSPAVLKAYLWQISAAETSSMEIQDIFEVTGTKGFREWRFCKYTTKLQTLLSFGLHKGMATTPRLLPKL</sequence>
<evidence type="ECO:0000256" key="2">
    <source>
        <dbReference type="ARBA" id="ARBA00022723"/>
    </source>
</evidence>
<proteinExistence type="predicted"/>
<evidence type="ECO:0000256" key="5">
    <source>
        <dbReference type="ARBA" id="ARBA00023136"/>
    </source>
</evidence>
<organism evidence="7 8">
    <name type="scientific">Ilex paraguariensis</name>
    <name type="common">yerba mate</name>
    <dbReference type="NCBI Taxonomy" id="185542"/>
    <lineage>
        <taxon>Eukaryota</taxon>
        <taxon>Viridiplantae</taxon>
        <taxon>Streptophyta</taxon>
        <taxon>Embryophyta</taxon>
        <taxon>Tracheophyta</taxon>
        <taxon>Spermatophyta</taxon>
        <taxon>Magnoliopsida</taxon>
        <taxon>eudicotyledons</taxon>
        <taxon>Gunneridae</taxon>
        <taxon>Pentapetalae</taxon>
        <taxon>asterids</taxon>
        <taxon>campanulids</taxon>
        <taxon>Aquifoliales</taxon>
        <taxon>Aquifoliaceae</taxon>
        <taxon>Ilex</taxon>
    </lineage>
</organism>
<evidence type="ECO:0000256" key="4">
    <source>
        <dbReference type="ARBA" id="ARBA00022833"/>
    </source>
</evidence>
<dbReference type="PANTHER" id="PTHR46151">
    <property type="entry name" value="NEP1-INTERACTING PROTEIN-LIKE 2"/>
    <property type="match status" value="1"/>
</dbReference>
<comment type="subcellular location">
    <subcellularLocation>
        <location evidence="1">Membrane</location>
    </subcellularLocation>
</comment>
<keyword evidence="6" id="KW-0812">Transmembrane</keyword>